<dbReference type="RefSeq" id="XP_007402868.1">
    <property type="nucleotide sequence ID" value="XM_007402806.1"/>
</dbReference>
<proteinExistence type="predicted"/>
<dbReference type="Proteomes" id="UP000008370">
    <property type="component" value="Unassembled WGS sequence"/>
</dbReference>
<dbReference type="InParanoid" id="K5VPD1"/>
<protein>
    <submittedName>
        <fullName evidence="1">Uncharacterized protein</fullName>
    </submittedName>
</protein>
<evidence type="ECO:0000313" key="1">
    <source>
        <dbReference type="EMBL" id="EKM48580.1"/>
    </source>
</evidence>
<dbReference type="EMBL" id="JH930912">
    <property type="protein sequence ID" value="EKM48580.1"/>
    <property type="molecule type" value="Genomic_DNA"/>
</dbReference>
<dbReference type="KEGG" id="pco:PHACADRAFT_202642"/>
<organism evidence="1 2">
    <name type="scientific">Phanerochaete carnosa (strain HHB-10118-sp)</name>
    <name type="common">White-rot fungus</name>
    <name type="synonym">Peniophora carnosa</name>
    <dbReference type="NCBI Taxonomy" id="650164"/>
    <lineage>
        <taxon>Eukaryota</taxon>
        <taxon>Fungi</taxon>
        <taxon>Dikarya</taxon>
        <taxon>Basidiomycota</taxon>
        <taxon>Agaricomycotina</taxon>
        <taxon>Agaricomycetes</taxon>
        <taxon>Polyporales</taxon>
        <taxon>Phanerochaetaceae</taxon>
        <taxon>Phanerochaete</taxon>
    </lineage>
</organism>
<accession>K5VPD1</accession>
<reference evidence="1 2" key="1">
    <citation type="journal article" date="2012" name="BMC Genomics">
        <title>Comparative genomics of the white-rot fungi, Phanerochaete carnosa and P. chrysosporium, to elucidate the genetic basis of the distinct wood types they colonize.</title>
        <authorList>
            <person name="Suzuki H."/>
            <person name="MacDonald J."/>
            <person name="Syed K."/>
            <person name="Salamov A."/>
            <person name="Hori C."/>
            <person name="Aerts A."/>
            <person name="Henrissat B."/>
            <person name="Wiebenga A."/>
            <person name="vanKuyk P.A."/>
            <person name="Barry K."/>
            <person name="Lindquist E."/>
            <person name="LaButti K."/>
            <person name="Lapidus A."/>
            <person name="Lucas S."/>
            <person name="Coutinho P."/>
            <person name="Gong Y."/>
            <person name="Samejima M."/>
            <person name="Mahadevan R."/>
            <person name="Abou-Zaid M."/>
            <person name="de Vries R.P."/>
            <person name="Igarashi K."/>
            <person name="Yadav J.S."/>
            <person name="Grigoriev I.V."/>
            <person name="Master E.R."/>
        </authorList>
    </citation>
    <scope>NUCLEOTIDE SEQUENCE [LARGE SCALE GENOMIC DNA]</scope>
    <source>
        <strain evidence="1 2">HHB-10118-sp</strain>
    </source>
</reference>
<keyword evidence="2" id="KW-1185">Reference proteome</keyword>
<name>K5VPD1_PHACS</name>
<dbReference type="GeneID" id="18911935"/>
<gene>
    <name evidence="1" type="ORF">PHACADRAFT_202642</name>
</gene>
<dbReference type="OrthoDB" id="2606601at2759"/>
<sequence length="135" mass="15342">MAENIPNTLIPPSRLVTYQVHKQLKLKRAWNIFTSSHLVFSRIRALPPAPASGHCQAISECFDSVLLVEHLKIFKNCSNGLLDSLRLAHVHVIFKLPPQYGIPLHSLLYVEWYMLFLQVDGISQLFQVSCSTQNC</sequence>
<dbReference type="HOGENOM" id="CLU_1886496_0_0_1"/>
<dbReference type="AlphaFoldDB" id="K5VPD1"/>
<evidence type="ECO:0000313" key="2">
    <source>
        <dbReference type="Proteomes" id="UP000008370"/>
    </source>
</evidence>